<keyword evidence="10" id="KW-1185">Reference proteome</keyword>
<evidence type="ECO:0000256" key="4">
    <source>
        <dbReference type="ARBA" id="ARBA00013043"/>
    </source>
</evidence>
<name>A0A4V5PTG6_9SPHN</name>
<dbReference type="InterPro" id="IPR043133">
    <property type="entry name" value="GTP-CH-I_C/QueF"/>
</dbReference>
<proteinExistence type="inferred from homology"/>
<evidence type="ECO:0000313" key="9">
    <source>
        <dbReference type="EMBL" id="TKD49888.1"/>
    </source>
</evidence>
<dbReference type="SUPFAM" id="SSF55620">
    <property type="entry name" value="Tetrahydrobiopterin biosynthesis enzymes-like"/>
    <property type="match status" value="1"/>
</dbReference>
<keyword evidence="5" id="KW-0289">Folate biosynthesis</keyword>
<dbReference type="EMBL" id="SWKR01000002">
    <property type="protein sequence ID" value="TKD49888.1"/>
    <property type="molecule type" value="Genomic_DNA"/>
</dbReference>
<dbReference type="NCBIfam" id="TIGR00526">
    <property type="entry name" value="folB_dom"/>
    <property type="match status" value="1"/>
</dbReference>
<evidence type="ECO:0000313" key="10">
    <source>
        <dbReference type="Proteomes" id="UP000309138"/>
    </source>
</evidence>
<dbReference type="Gene3D" id="3.30.1130.10">
    <property type="match status" value="1"/>
</dbReference>
<dbReference type="EC" id="4.1.2.25" evidence="4"/>
<dbReference type="InterPro" id="IPR006156">
    <property type="entry name" value="Dihydroneopterin_aldolase"/>
</dbReference>
<comment type="catalytic activity">
    <reaction evidence="1">
        <text>7,8-dihydroneopterin = 6-hydroxymethyl-7,8-dihydropterin + glycolaldehyde</text>
        <dbReference type="Rhea" id="RHEA:10540"/>
        <dbReference type="ChEBI" id="CHEBI:17001"/>
        <dbReference type="ChEBI" id="CHEBI:17071"/>
        <dbReference type="ChEBI" id="CHEBI:44841"/>
        <dbReference type="EC" id="4.1.2.25"/>
    </reaction>
</comment>
<dbReference type="GO" id="GO:0005737">
    <property type="term" value="C:cytoplasm"/>
    <property type="evidence" value="ECO:0007669"/>
    <property type="project" value="TreeGrafter"/>
</dbReference>
<dbReference type="GO" id="GO:0046656">
    <property type="term" value="P:folic acid biosynthetic process"/>
    <property type="evidence" value="ECO:0007669"/>
    <property type="project" value="UniProtKB-KW"/>
</dbReference>
<evidence type="ECO:0000256" key="3">
    <source>
        <dbReference type="ARBA" id="ARBA00005708"/>
    </source>
</evidence>
<comment type="caution">
    <text evidence="9">The sequence shown here is derived from an EMBL/GenBank/DDBJ whole genome shotgun (WGS) entry which is preliminary data.</text>
</comment>
<feature type="domain" description="Dihydroneopterin aldolase/epimerase" evidence="8">
    <location>
        <begin position="5"/>
        <end position="111"/>
    </location>
</feature>
<protein>
    <recommendedName>
        <fullName evidence="4">dihydroneopterin aldolase</fullName>
        <ecNumber evidence="4">4.1.2.25</ecNumber>
    </recommendedName>
    <alternativeName>
        <fullName evidence="7">7,8-dihydroneopterin aldolase</fullName>
    </alternativeName>
</protein>
<comment type="pathway">
    <text evidence="2">Cofactor biosynthesis; tetrahydrofolate biosynthesis; 2-amino-4-hydroxy-6-hydroxymethyl-7,8-dihydropteridine diphosphate from 7,8-dihydroneopterin triphosphate: step 3/4.</text>
</comment>
<dbReference type="SMART" id="SM00905">
    <property type="entry name" value="FolB"/>
    <property type="match status" value="1"/>
</dbReference>
<comment type="similarity">
    <text evidence="3">Belongs to the DHNA family.</text>
</comment>
<dbReference type="PANTHER" id="PTHR42844:SF1">
    <property type="entry name" value="DIHYDRONEOPTERIN ALDOLASE 1-RELATED"/>
    <property type="match status" value="1"/>
</dbReference>
<dbReference type="RefSeq" id="WP_136941830.1">
    <property type="nucleotide sequence ID" value="NZ_SWKR01000002.1"/>
</dbReference>
<reference evidence="9 10" key="1">
    <citation type="submission" date="2019-04" db="EMBL/GenBank/DDBJ databases">
        <authorList>
            <person name="Yang Y."/>
            <person name="Wei D."/>
        </authorList>
    </citation>
    <scope>NUCLEOTIDE SEQUENCE [LARGE SCALE GENOMIC DNA]</scope>
    <source>
        <strain evidence="9 10">L-1-4w-11</strain>
    </source>
</reference>
<evidence type="ECO:0000256" key="5">
    <source>
        <dbReference type="ARBA" id="ARBA00022909"/>
    </source>
</evidence>
<gene>
    <name evidence="9" type="ORF">FBR43_03220</name>
</gene>
<evidence type="ECO:0000256" key="7">
    <source>
        <dbReference type="ARBA" id="ARBA00032903"/>
    </source>
</evidence>
<organism evidence="9 10">
    <name type="scientific">Sphingomonas baiyangensis</name>
    <dbReference type="NCBI Taxonomy" id="2572576"/>
    <lineage>
        <taxon>Bacteria</taxon>
        <taxon>Pseudomonadati</taxon>
        <taxon>Pseudomonadota</taxon>
        <taxon>Alphaproteobacteria</taxon>
        <taxon>Sphingomonadales</taxon>
        <taxon>Sphingomonadaceae</taxon>
        <taxon>Sphingomonas</taxon>
    </lineage>
</organism>
<evidence type="ECO:0000256" key="6">
    <source>
        <dbReference type="ARBA" id="ARBA00023239"/>
    </source>
</evidence>
<evidence type="ECO:0000256" key="1">
    <source>
        <dbReference type="ARBA" id="ARBA00001353"/>
    </source>
</evidence>
<dbReference type="PANTHER" id="PTHR42844">
    <property type="entry name" value="DIHYDRONEOPTERIN ALDOLASE 1-RELATED"/>
    <property type="match status" value="1"/>
</dbReference>
<evidence type="ECO:0000256" key="2">
    <source>
        <dbReference type="ARBA" id="ARBA00005013"/>
    </source>
</evidence>
<accession>A0A4V5PTG6</accession>
<dbReference type="OrthoDB" id="7580479at2"/>
<dbReference type="Pfam" id="PF02152">
    <property type="entry name" value="FolB"/>
    <property type="match status" value="1"/>
</dbReference>
<dbReference type="AlphaFoldDB" id="A0A4V5PTG6"/>
<keyword evidence="6" id="KW-0456">Lyase</keyword>
<dbReference type="Proteomes" id="UP000309138">
    <property type="component" value="Unassembled WGS sequence"/>
</dbReference>
<dbReference type="GO" id="GO:0004150">
    <property type="term" value="F:dihydroneopterin aldolase activity"/>
    <property type="evidence" value="ECO:0007669"/>
    <property type="project" value="UniProtKB-EC"/>
</dbReference>
<dbReference type="InterPro" id="IPR006157">
    <property type="entry name" value="FolB_dom"/>
</dbReference>
<evidence type="ECO:0000259" key="8">
    <source>
        <dbReference type="SMART" id="SM00905"/>
    </source>
</evidence>
<sequence length="113" mass="12338">MTTIVGVEGLTLSARIGVHHHERGRRQPLIVTAWATLETAAPIEQFAETIDYCDIVRAAETLADTHVDLIETYAHRLAEACLALGPVTRVEVRIDKPEALPGGMAGVRVTRTR</sequence>